<proteinExistence type="predicted"/>
<dbReference type="Gene3D" id="3.30.70.330">
    <property type="match status" value="2"/>
</dbReference>
<dbReference type="GO" id="GO:0003723">
    <property type="term" value="F:RNA binding"/>
    <property type="evidence" value="ECO:0007669"/>
    <property type="project" value="UniProtKB-UniRule"/>
</dbReference>
<dbReference type="InterPro" id="IPR012677">
    <property type="entry name" value="Nucleotide-bd_a/b_plait_sf"/>
</dbReference>
<reference evidence="6" key="1">
    <citation type="journal article" date="2012" name="MBio">
        <title>Comparative genome analysis of Trichophyton rubrum and related dermatophytes reveals candidate genes involved in infection.</title>
        <authorList>
            <person name="Martinez D.A."/>
            <person name="Oliver B.G."/>
            <person name="Graeser Y."/>
            <person name="Goldberg J.M."/>
            <person name="Li W."/>
            <person name="Martinez-Rossi N.M."/>
            <person name="Monod M."/>
            <person name="Shelest E."/>
            <person name="Barton R.C."/>
            <person name="Birch E."/>
            <person name="Brakhage A.A."/>
            <person name="Chen Z."/>
            <person name="Gurr S.J."/>
            <person name="Heiman D."/>
            <person name="Heitman J."/>
            <person name="Kosti I."/>
            <person name="Rossi A."/>
            <person name="Saif S."/>
            <person name="Samalova M."/>
            <person name="Saunders C.W."/>
            <person name="Shea T."/>
            <person name="Summerbell R.C."/>
            <person name="Xu J."/>
            <person name="Young S."/>
            <person name="Zeng Q."/>
            <person name="Birren B.W."/>
            <person name="Cuomo C.A."/>
            <person name="White T.C."/>
        </authorList>
    </citation>
    <scope>NUCLEOTIDE SEQUENCE [LARGE SCALE GENOMIC DNA]</scope>
    <source>
        <strain evidence="6">ATCC MYA-4604 / CBS 118893</strain>
    </source>
</reference>
<dbReference type="InterPro" id="IPR000504">
    <property type="entry name" value="RRM_dom"/>
</dbReference>
<feature type="region of interest" description="Disordered" evidence="3">
    <location>
        <begin position="265"/>
        <end position="380"/>
    </location>
</feature>
<dbReference type="RefSeq" id="XP_003173089.1">
    <property type="nucleotide sequence ID" value="XM_003173041.1"/>
</dbReference>
<evidence type="ECO:0000256" key="3">
    <source>
        <dbReference type="SAM" id="MobiDB-lite"/>
    </source>
</evidence>
<gene>
    <name evidence="5" type="ORF">MGYG_05675</name>
</gene>
<feature type="domain" description="RRM" evidence="4">
    <location>
        <begin position="201"/>
        <end position="329"/>
    </location>
</feature>
<feature type="compositionally biased region" description="Basic and acidic residues" evidence="3">
    <location>
        <begin position="322"/>
        <end position="332"/>
    </location>
</feature>
<evidence type="ECO:0000256" key="1">
    <source>
        <dbReference type="ARBA" id="ARBA00022884"/>
    </source>
</evidence>
<dbReference type="eggNOG" id="KOG4210">
    <property type="taxonomic scope" value="Eukaryota"/>
</dbReference>
<feature type="compositionally biased region" description="Low complexity" evidence="3">
    <location>
        <begin position="1"/>
        <end position="10"/>
    </location>
</feature>
<dbReference type="Pfam" id="PF00076">
    <property type="entry name" value="RRM_1"/>
    <property type="match status" value="2"/>
</dbReference>
<dbReference type="InParanoid" id="E4UX91"/>
<evidence type="ECO:0000256" key="2">
    <source>
        <dbReference type="PROSITE-ProRule" id="PRU00176"/>
    </source>
</evidence>
<dbReference type="CDD" id="cd12396">
    <property type="entry name" value="RRM1_Nop13p_fungi"/>
    <property type="match status" value="1"/>
</dbReference>
<dbReference type="GO" id="GO:0005730">
    <property type="term" value="C:nucleolus"/>
    <property type="evidence" value="ECO:0007669"/>
    <property type="project" value="TreeGrafter"/>
</dbReference>
<dbReference type="AlphaFoldDB" id="E4UX91"/>
<feature type="compositionally biased region" description="Basic residues" evidence="3">
    <location>
        <begin position="302"/>
        <end position="321"/>
    </location>
</feature>
<dbReference type="GeneID" id="10028366"/>
<feature type="compositionally biased region" description="Polar residues" evidence="3">
    <location>
        <begin position="353"/>
        <end position="364"/>
    </location>
</feature>
<protein>
    <submittedName>
        <fullName evidence="5">Nucleolar protein 13</fullName>
    </submittedName>
</protein>
<evidence type="ECO:0000313" key="6">
    <source>
        <dbReference type="Proteomes" id="UP000002669"/>
    </source>
</evidence>
<dbReference type="Proteomes" id="UP000002669">
    <property type="component" value="Unassembled WGS sequence"/>
</dbReference>
<dbReference type="EMBL" id="DS989825">
    <property type="protein sequence ID" value="EFR02678.1"/>
    <property type="molecule type" value="Genomic_DNA"/>
</dbReference>
<feature type="compositionally biased region" description="Basic residues" evidence="3">
    <location>
        <begin position="40"/>
        <end position="50"/>
    </location>
</feature>
<dbReference type="HOGENOM" id="CLU_027451_1_1_1"/>
<dbReference type="PANTHER" id="PTHR23236">
    <property type="entry name" value="EUKARYOTIC TRANSLATION INITIATION FACTOR 4B/4H"/>
    <property type="match status" value="1"/>
</dbReference>
<dbReference type="SUPFAM" id="SSF54928">
    <property type="entry name" value="RNA-binding domain, RBD"/>
    <property type="match status" value="1"/>
</dbReference>
<dbReference type="OMA" id="RVWVNQL"/>
<evidence type="ECO:0000313" key="5">
    <source>
        <dbReference type="EMBL" id="EFR02678.1"/>
    </source>
</evidence>
<dbReference type="STRING" id="535722.E4UX91"/>
<dbReference type="PANTHER" id="PTHR23236:SF95">
    <property type="entry name" value="NUCLEOLAR PROTEIN 13"/>
    <property type="match status" value="1"/>
</dbReference>
<feature type="domain" description="RRM" evidence="4">
    <location>
        <begin position="91"/>
        <end position="177"/>
    </location>
</feature>
<name>E4UX91_ARTGP</name>
<organism evidence="6">
    <name type="scientific">Arthroderma gypseum (strain ATCC MYA-4604 / CBS 118893)</name>
    <name type="common">Microsporum gypseum</name>
    <dbReference type="NCBI Taxonomy" id="535722"/>
    <lineage>
        <taxon>Eukaryota</taxon>
        <taxon>Fungi</taxon>
        <taxon>Dikarya</taxon>
        <taxon>Ascomycota</taxon>
        <taxon>Pezizomycotina</taxon>
        <taxon>Eurotiomycetes</taxon>
        <taxon>Eurotiomycetidae</taxon>
        <taxon>Onygenales</taxon>
        <taxon>Arthrodermataceae</taxon>
        <taxon>Nannizzia</taxon>
    </lineage>
</organism>
<dbReference type="OrthoDB" id="1875751at2759"/>
<keyword evidence="6" id="KW-1185">Reference proteome</keyword>
<dbReference type="SMART" id="SM00360">
    <property type="entry name" value="RRM"/>
    <property type="match status" value="2"/>
</dbReference>
<dbReference type="VEuPathDB" id="FungiDB:MGYG_05675"/>
<feature type="region of interest" description="Disordered" evidence="3">
    <location>
        <begin position="1"/>
        <end position="85"/>
    </location>
</feature>
<dbReference type="PROSITE" id="PS50102">
    <property type="entry name" value="RRM"/>
    <property type="match status" value="2"/>
</dbReference>
<dbReference type="InterPro" id="IPR034225">
    <property type="entry name" value="Nop13/Rnp24_RRM1"/>
</dbReference>
<evidence type="ECO:0000259" key="4">
    <source>
        <dbReference type="PROSITE" id="PS50102"/>
    </source>
</evidence>
<feature type="compositionally biased region" description="Acidic residues" evidence="3">
    <location>
        <begin position="268"/>
        <end position="292"/>
    </location>
</feature>
<keyword evidence="1 2" id="KW-0694">RNA-binding</keyword>
<dbReference type="InterPro" id="IPR035979">
    <property type="entry name" value="RBD_domain_sf"/>
</dbReference>
<sequence>MSDSSSSRTPSPRPSRKRKHVPEDPPLEIDLDAPEPASKKALRKEKKAKLKSGSSEATVAAVSEGTEQVNETEKDKTDQNETNSKKQRTGFGVWIGNLPFTATREMLRTFLTSKSGILDSQITRVHIPDSGAKRRGVKQNKGFAYVDFTSQAVVELAIALSEELVGGRRVLIKDATNFDGRVVKEAEKDDSNTVGGNPPSKKIFVGNLSFDTTKELLEEHFSPCGSISNVHVATFEDSGKCKGYAWVEFESTTSSQAAVLGFVKIPDPDDEVDEEEEQEEEKEEREEEEAGEAGEANGASTKKPKKRRMKKVWVNRLQGRKLRMEFAEDSTTRYKKRFGKEKTETGDDAGSKSAGSETAPSAVTSAKPKPKRPVKSYGHYSTETVQKLHGTIVEAKGTKVIFD</sequence>
<accession>E4UX91</accession>
<dbReference type="FunCoup" id="E4UX91">
    <property type="interactions" value="845"/>
</dbReference>